<accession>A0ABW5VG71</accession>
<reference evidence="2" key="1">
    <citation type="journal article" date="2019" name="Int. J. Syst. Evol. Microbiol.">
        <title>The Global Catalogue of Microorganisms (GCM) 10K type strain sequencing project: providing services to taxonomists for standard genome sequencing and annotation.</title>
        <authorList>
            <consortium name="The Broad Institute Genomics Platform"/>
            <consortium name="The Broad Institute Genome Sequencing Center for Infectious Disease"/>
            <person name="Wu L."/>
            <person name="Ma J."/>
        </authorList>
    </citation>
    <scope>NUCLEOTIDE SEQUENCE [LARGE SCALE GENOMIC DNA]</scope>
    <source>
        <strain evidence="2">KCTC 52924</strain>
    </source>
</reference>
<evidence type="ECO:0000313" key="2">
    <source>
        <dbReference type="Proteomes" id="UP001597532"/>
    </source>
</evidence>
<dbReference type="Proteomes" id="UP001597532">
    <property type="component" value="Unassembled WGS sequence"/>
</dbReference>
<comment type="caution">
    <text evidence="1">The sequence shown here is derived from an EMBL/GenBank/DDBJ whole genome shotgun (WGS) entry which is preliminary data.</text>
</comment>
<sequence>MSKASCGALNSPLNHTLDCNHIDEDTFNVLLEKVLFESKKNSSFLNHLYKSEYKGSKFN</sequence>
<dbReference type="EMBL" id="JBHUOK010000021">
    <property type="protein sequence ID" value="MFD2789445.1"/>
    <property type="molecule type" value="Genomic_DNA"/>
</dbReference>
<proteinExistence type="predicted"/>
<dbReference type="RefSeq" id="WP_353057500.1">
    <property type="nucleotide sequence ID" value="NZ_CP166679.1"/>
</dbReference>
<organism evidence="1 2">
    <name type="scientific">Arenibacter antarcticus</name>
    <dbReference type="NCBI Taxonomy" id="2040469"/>
    <lineage>
        <taxon>Bacteria</taxon>
        <taxon>Pseudomonadati</taxon>
        <taxon>Bacteroidota</taxon>
        <taxon>Flavobacteriia</taxon>
        <taxon>Flavobacteriales</taxon>
        <taxon>Flavobacteriaceae</taxon>
        <taxon>Arenibacter</taxon>
    </lineage>
</organism>
<gene>
    <name evidence="1" type="ORF">ACFS1K_06725</name>
</gene>
<name>A0ABW5VG71_9FLAO</name>
<keyword evidence="2" id="KW-1185">Reference proteome</keyword>
<protein>
    <submittedName>
        <fullName evidence="1">Uncharacterized protein</fullName>
    </submittedName>
</protein>
<evidence type="ECO:0000313" key="1">
    <source>
        <dbReference type="EMBL" id="MFD2789445.1"/>
    </source>
</evidence>